<accession>A0A0A8Z8I7</accession>
<organism evidence="1">
    <name type="scientific">Arundo donax</name>
    <name type="common">Giant reed</name>
    <name type="synonym">Donax arundinaceus</name>
    <dbReference type="NCBI Taxonomy" id="35708"/>
    <lineage>
        <taxon>Eukaryota</taxon>
        <taxon>Viridiplantae</taxon>
        <taxon>Streptophyta</taxon>
        <taxon>Embryophyta</taxon>
        <taxon>Tracheophyta</taxon>
        <taxon>Spermatophyta</taxon>
        <taxon>Magnoliopsida</taxon>
        <taxon>Liliopsida</taxon>
        <taxon>Poales</taxon>
        <taxon>Poaceae</taxon>
        <taxon>PACMAD clade</taxon>
        <taxon>Arundinoideae</taxon>
        <taxon>Arundineae</taxon>
        <taxon>Arundo</taxon>
    </lineage>
</organism>
<dbReference type="EMBL" id="GBRH01266728">
    <property type="protein sequence ID" value="JAD31167.1"/>
    <property type="molecule type" value="Transcribed_RNA"/>
</dbReference>
<evidence type="ECO:0000313" key="1">
    <source>
        <dbReference type="EMBL" id="JAD31167.1"/>
    </source>
</evidence>
<proteinExistence type="predicted"/>
<protein>
    <submittedName>
        <fullName evidence="1">Uncharacterized protein</fullName>
    </submittedName>
</protein>
<name>A0A0A8Z8I7_ARUDO</name>
<reference evidence="1" key="1">
    <citation type="submission" date="2014-09" db="EMBL/GenBank/DDBJ databases">
        <authorList>
            <person name="Magalhaes I.L.F."/>
            <person name="Oliveira U."/>
            <person name="Santos F.R."/>
            <person name="Vidigal T.H.D.A."/>
            <person name="Brescovit A.D."/>
            <person name="Santos A.J."/>
        </authorList>
    </citation>
    <scope>NUCLEOTIDE SEQUENCE</scope>
    <source>
        <tissue evidence="1">Shoot tissue taken approximately 20 cm above the soil surface</tissue>
    </source>
</reference>
<reference evidence="1" key="2">
    <citation type="journal article" date="2015" name="Data Brief">
        <title>Shoot transcriptome of the giant reed, Arundo donax.</title>
        <authorList>
            <person name="Barrero R.A."/>
            <person name="Guerrero F.D."/>
            <person name="Moolhuijzen P."/>
            <person name="Goolsby J.A."/>
            <person name="Tidwell J."/>
            <person name="Bellgard S.E."/>
            <person name="Bellgard M.I."/>
        </authorList>
    </citation>
    <scope>NUCLEOTIDE SEQUENCE</scope>
    <source>
        <tissue evidence="1">Shoot tissue taken approximately 20 cm above the soil surface</tissue>
    </source>
</reference>
<sequence length="13" mass="1403">MPDLSTLTKLNVA</sequence>